<evidence type="ECO:0000259" key="4">
    <source>
        <dbReference type="PROSITE" id="PS51747"/>
    </source>
</evidence>
<dbReference type="PROSITE" id="PS51747">
    <property type="entry name" value="CYT_DCMP_DEAMINASES_2"/>
    <property type="match status" value="1"/>
</dbReference>
<organism evidence="5 6">
    <name type="scientific">Alkalicoccus urumqiensis</name>
    <name type="common">Bacillus urumqiensis</name>
    <dbReference type="NCBI Taxonomy" id="1548213"/>
    <lineage>
        <taxon>Bacteria</taxon>
        <taxon>Bacillati</taxon>
        <taxon>Bacillota</taxon>
        <taxon>Bacilli</taxon>
        <taxon>Bacillales</taxon>
        <taxon>Bacillaceae</taxon>
        <taxon>Alkalicoccus</taxon>
    </lineage>
</organism>
<feature type="region of interest" description="Disordered" evidence="3">
    <location>
        <begin position="121"/>
        <end position="146"/>
    </location>
</feature>
<dbReference type="PANTHER" id="PTHR11079:SF161">
    <property type="entry name" value="CMP_DCMP-TYPE DEAMINASE DOMAIN-CONTAINING PROTEIN"/>
    <property type="match status" value="1"/>
</dbReference>
<protein>
    <submittedName>
        <fullName evidence="5">tRNA-specific adenosine deaminase</fullName>
    </submittedName>
</protein>
<dbReference type="InterPro" id="IPR002125">
    <property type="entry name" value="CMP_dCMP_dom"/>
</dbReference>
<dbReference type="GO" id="GO:0047974">
    <property type="term" value="F:guanosine deaminase activity"/>
    <property type="evidence" value="ECO:0007669"/>
    <property type="project" value="TreeGrafter"/>
</dbReference>
<reference evidence="5 6" key="1">
    <citation type="submission" date="2018-03" db="EMBL/GenBank/DDBJ databases">
        <title>Bacillus urumqiensis sp. nov., a moderately haloalkaliphilic bacterium isolated from a salt lake.</title>
        <authorList>
            <person name="Zhao B."/>
            <person name="Liao Z."/>
        </authorList>
    </citation>
    <scope>NUCLEOTIDE SEQUENCE [LARGE SCALE GENOMIC DNA]</scope>
    <source>
        <strain evidence="5 6">BZ-SZ-XJ18</strain>
    </source>
</reference>
<accession>A0A2P6MHK6</accession>
<keyword evidence="6" id="KW-1185">Reference proteome</keyword>
<sequence>MEEHQKWIEKCIRMAVDNTKQGQDPFAAVVVKDGEEVASGVNDGKAAFDPTAHGEIRALQAAGRALESRDLSGCVLYTNCEPCPMCYAAIFWSGITDVYYGLSVAEQNAFDDKPQQLYDELRKDPGERSIQPKAVETAMDPMAPFE</sequence>
<dbReference type="GO" id="GO:0006152">
    <property type="term" value="P:purine nucleoside catabolic process"/>
    <property type="evidence" value="ECO:0007669"/>
    <property type="project" value="TreeGrafter"/>
</dbReference>
<dbReference type="InterPro" id="IPR016193">
    <property type="entry name" value="Cytidine_deaminase-like"/>
</dbReference>
<keyword evidence="1" id="KW-0479">Metal-binding</keyword>
<comment type="caution">
    <text evidence="5">The sequence shown here is derived from an EMBL/GenBank/DDBJ whole genome shotgun (WGS) entry which is preliminary data.</text>
</comment>
<dbReference type="PANTHER" id="PTHR11079">
    <property type="entry name" value="CYTOSINE DEAMINASE FAMILY MEMBER"/>
    <property type="match status" value="1"/>
</dbReference>
<proteinExistence type="predicted"/>
<dbReference type="SUPFAM" id="SSF53927">
    <property type="entry name" value="Cytidine deaminase-like"/>
    <property type="match status" value="1"/>
</dbReference>
<dbReference type="OrthoDB" id="9802676at2"/>
<dbReference type="Proteomes" id="UP000243650">
    <property type="component" value="Unassembled WGS sequence"/>
</dbReference>
<dbReference type="CDD" id="cd01285">
    <property type="entry name" value="nucleoside_deaminase"/>
    <property type="match status" value="1"/>
</dbReference>
<evidence type="ECO:0000256" key="2">
    <source>
        <dbReference type="ARBA" id="ARBA00022833"/>
    </source>
</evidence>
<keyword evidence="2" id="KW-0862">Zinc</keyword>
<evidence type="ECO:0000313" key="6">
    <source>
        <dbReference type="Proteomes" id="UP000243650"/>
    </source>
</evidence>
<evidence type="ECO:0000313" key="5">
    <source>
        <dbReference type="EMBL" id="PRO65730.1"/>
    </source>
</evidence>
<dbReference type="PROSITE" id="PS00903">
    <property type="entry name" value="CYT_DCMP_DEAMINASES_1"/>
    <property type="match status" value="1"/>
</dbReference>
<dbReference type="Pfam" id="PF00383">
    <property type="entry name" value="dCMP_cyt_deam_1"/>
    <property type="match status" value="1"/>
</dbReference>
<dbReference type="RefSeq" id="WP_105958827.1">
    <property type="nucleotide sequence ID" value="NZ_PVNS01000006.1"/>
</dbReference>
<name>A0A2P6MHK6_ALKUR</name>
<gene>
    <name evidence="5" type="ORF">C6I21_07465</name>
</gene>
<evidence type="ECO:0000256" key="3">
    <source>
        <dbReference type="SAM" id="MobiDB-lite"/>
    </source>
</evidence>
<dbReference type="EMBL" id="PVNS01000006">
    <property type="protein sequence ID" value="PRO65730.1"/>
    <property type="molecule type" value="Genomic_DNA"/>
</dbReference>
<dbReference type="Gene3D" id="3.40.140.10">
    <property type="entry name" value="Cytidine Deaminase, domain 2"/>
    <property type="match status" value="1"/>
</dbReference>
<dbReference type="GO" id="GO:0008270">
    <property type="term" value="F:zinc ion binding"/>
    <property type="evidence" value="ECO:0007669"/>
    <property type="project" value="InterPro"/>
</dbReference>
<dbReference type="AlphaFoldDB" id="A0A2P6MHK6"/>
<evidence type="ECO:0000256" key="1">
    <source>
        <dbReference type="ARBA" id="ARBA00022723"/>
    </source>
</evidence>
<feature type="domain" description="CMP/dCMP-type deaminase" evidence="4">
    <location>
        <begin position="6"/>
        <end position="113"/>
    </location>
</feature>
<dbReference type="InterPro" id="IPR016192">
    <property type="entry name" value="APOBEC/CMP_deaminase_Zn-bd"/>
</dbReference>